<evidence type="ECO:0000313" key="1">
    <source>
        <dbReference type="EMBL" id="MBB4104052.1"/>
    </source>
</evidence>
<protein>
    <recommendedName>
        <fullName evidence="3">DNA repair protein MmcB-related protein</fullName>
    </recommendedName>
</protein>
<evidence type="ECO:0008006" key="3">
    <source>
        <dbReference type="Google" id="ProtNLM"/>
    </source>
</evidence>
<dbReference type="EMBL" id="JACIDU010000010">
    <property type="protein sequence ID" value="MBB4104052.1"/>
    <property type="molecule type" value="Genomic_DNA"/>
</dbReference>
<dbReference type="AlphaFoldDB" id="A0A7W6K2S8"/>
<name>A0A7W6K2S8_9HYPH</name>
<dbReference type="InterPro" id="IPR009394">
    <property type="entry name" value="MmcB-like"/>
</dbReference>
<dbReference type="RefSeq" id="WP_183793146.1">
    <property type="nucleotide sequence ID" value="NZ_JACIDU010000010.1"/>
</dbReference>
<organism evidence="1 2">
    <name type="scientific">Allorhizobium borbori</name>
    <dbReference type="NCBI Taxonomy" id="485907"/>
    <lineage>
        <taxon>Bacteria</taxon>
        <taxon>Pseudomonadati</taxon>
        <taxon>Pseudomonadota</taxon>
        <taxon>Alphaproteobacteria</taxon>
        <taxon>Hyphomicrobiales</taxon>
        <taxon>Rhizobiaceae</taxon>
        <taxon>Rhizobium/Agrobacterium group</taxon>
        <taxon>Allorhizobium</taxon>
    </lineage>
</organism>
<accession>A0A7W6K2S8</accession>
<sequence length="166" mass="18404">MTLISLSGSGPLIDGRQSEAALLVRRGVQRLLEEMRHATLPELPLASGRRADLISVSDKGEIWIIEIKSSIADFRTDRKWPDYRAHCDRLFFATHGGVPADIFPEECGLFISDGYGAHLLREAPEHRLPPATRKSAMLNFSRAAARRLMAAEWAAGADWNPGMLPE</sequence>
<reference evidence="1 2" key="1">
    <citation type="submission" date="2020-08" db="EMBL/GenBank/DDBJ databases">
        <title>Genomic Encyclopedia of Type Strains, Phase IV (KMG-IV): sequencing the most valuable type-strain genomes for metagenomic binning, comparative biology and taxonomic classification.</title>
        <authorList>
            <person name="Goeker M."/>
        </authorList>
    </citation>
    <scope>NUCLEOTIDE SEQUENCE [LARGE SCALE GENOMIC DNA]</scope>
    <source>
        <strain evidence="1 2">DSM 26385</strain>
    </source>
</reference>
<gene>
    <name evidence="1" type="ORF">GGQ66_002625</name>
</gene>
<dbReference type="Proteomes" id="UP000584824">
    <property type="component" value="Unassembled WGS sequence"/>
</dbReference>
<proteinExistence type="predicted"/>
<dbReference type="Pfam" id="PF06319">
    <property type="entry name" value="MmcB-like"/>
    <property type="match status" value="1"/>
</dbReference>
<comment type="caution">
    <text evidence="1">The sequence shown here is derived from an EMBL/GenBank/DDBJ whole genome shotgun (WGS) entry which is preliminary data.</text>
</comment>
<keyword evidence="2" id="KW-1185">Reference proteome</keyword>
<dbReference type="PIRSF" id="PIRSF031796">
    <property type="entry name" value="UPC031796"/>
    <property type="match status" value="1"/>
</dbReference>
<evidence type="ECO:0000313" key="2">
    <source>
        <dbReference type="Proteomes" id="UP000584824"/>
    </source>
</evidence>